<dbReference type="GO" id="GO:0015288">
    <property type="term" value="F:porin activity"/>
    <property type="evidence" value="ECO:0007669"/>
    <property type="project" value="InterPro"/>
</dbReference>
<feature type="compositionally biased region" description="Low complexity" evidence="3">
    <location>
        <begin position="44"/>
        <end position="60"/>
    </location>
</feature>
<organism evidence="5 6">
    <name type="scientific">Aetokthonos hydrillicola Thurmond2011</name>
    <dbReference type="NCBI Taxonomy" id="2712845"/>
    <lineage>
        <taxon>Bacteria</taxon>
        <taxon>Bacillati</taxon>
        <taxon>Cyanobacteriota</taxon>
        <taxon>Cyanophyceae</taxon>
        <taxon>Nostocales</taxon>
        <taxon>Hapalosiphonaceae</taxon>
        <taxon>Aetokthonos</taxon>
    </lineage>
</organism>
<protein>
    <submittedName>
        <fullName evidence="5">Iron uptake porin</fullName>
    </submittedName>
</protein>
<dbReference type="PROSITE" id="PS51272">
    <property type="entry name" value="SLH"/>
    <property type="match status" value="1"/>
</dbReference>
<evidence type="ECO:0000256" key="3">
    <source>
        <dbReference type="SAM" id="MobiDB-lite"/>
    </source>
</evidence>
<reference evidence="6" key="1">
    <citation type="journal article" date="2021" name="Science">
        <title>Hunting the eagle killer: A cyanobacterial neurotoxin causes vacuolar myelinopathy.</title>
        <authorList>
            <person name="Breinlinger S."/>
            <person name="Phillips T.J."/>
            <person name="Haram B.N."/>
            <person name="Mares J."/>
            <person name="Martinez Yerena J.A."/>
            <person name="Hrouzek P."/>
            <person name="Sobotka R."/>
            <person name="Henderson W.M."/>
            <person name="Schmieder P."/>
            <person name="Williams S.M."/>
            <person name="Lauderdale J.D."/>
            <person name="Wilde H.D."/>
            <person name="Gerrin W."/>
            <person name="Kust A."/>
            <person name="Washington J.W."/>
            <person name="Wagner C."/>
            <person name="Geier B."/>
            <person name="Liebeke M."/>
            <person name="Enke H."/>
            <person name="Niedermeyer T.H.J."/>
            <person name="Wilde S.B."/>
        </authorList>
    </citation>
    <scope>NUCLEOTIDE SEQUENCE [LARGE SCALE GENOMIC DNA]</scope>
    <source>
        <strain evidence="6">Thurmond2011</strain>
    </source>
</reference>
<proteinExistence type="inferred from homology"/>
<evidence type="ECO:0000259" key="4">
    <source>
        <dbReference type="PROSITE" id="PS51272"/>
    </source>
</evidence>
<dbReference type="NCBIfam" id="NF033921">
    <property type="entry name" value="por_somb"/>
    <property type="match status" value="1"/>
</dbReference>
<dbReference type="PANTHER" id="PTHR43308:SF1">
    <property type="entry name" value="OUTER MEMBRANE PROTEIN ALPHA"/>
    <property type="match status" value="1"/>
</dbReference>
<dbReference type="Pfam" id="PF00395">
    <property type="entry name" value="SLH"/>
    <property type="match status" value="1"/>
</dbReference>
<dbReference type="InterPro" id="IPR001119">
    <property type="entry name" value="SLH_dom"/>
</dbReference>
<dbReference type="InterPro" id="IPR007049">
    <property type="entry name" value="Carb-sel_porin_OprB"/>
</dbReference>
<dbReference type="Gene3D" id="2.40.160.180">
    <property type="entry name" value="Carbohydrate-selective porin OprB"/>
    <property type="match status" value="1"/>
</dbReference>
<evidence type="ECO:0000256" key="2">
    <source>
        <dbReference type="RuleBase" id="RU363072"/>
    </source>
</evidence>
<dbReference type="PANTHER" id="PTHR43308">
    <property type="entry name" value="OUTER MEMBRANE PROTEIN ALPHA-RELATED"/>
    <property type="match status" value="1"/>
</dbReference>
<dbReference type="GO" id="GO:0008643">
    <property type="term" value="P:carbohydrate transport"/>
    <property type="evidence" value="ECO:0007669"/>
    <property type="project" value="InterPro"/>
</dbReference>
<dbReference type="Proteomes" id="UP000667802">
    <property type="component" value="Unassembled WGS sequence"/>
</dbReference>
<evidence type="ECO:0000256" key="1">
    <source>
        <dbReference type="ARBA" id="ARBA00008769"/>
    </source>
</evidence>
<evidence type="ECO:0000313" key="5">
    <source>
        <dbReference type="EMBL" id="MDR9893955.1"/>
    </source>
</evidence>
<dbReference type="RefSeq" id="WP_208339617.1">
    <property type="nucleotide sequence ID" value="NZ_CAWQFN010000556.1"/>
</dbReference>
<accession>A0AAP5I7L7</accession>
<keyword evidence="6" id="KW-1185">Reference proteome</keyword>
<evidence type="ECO:0000313" key="6">
    <source>
        <dbReference type="Proteomes" id="UP000667802"/>
    </source>
</evidence>
<name>A0AAP5I7L7_9CYAN</name>
<sequence length="611" mass="67171">MYDITKLAKTGLKLFCNPLTVLLSTTLFIADRTMAESVVPVQKSEQNPSNTTNSQSYSSTQTDSNLKLIEQYSLSPTIPIAQVTSVSQLSDVQPADWAFQALQSLIDRYGCIAAYPNRTFRGNHAMTRYEFAAGLNACLDRVNELIATTTSDVVKKEDLMTLQHLQEEFAPELATLRGRVDALDARTAKLEAHQFSTTVTLKGEAIFSLSGFTGGSTTLRDGRDNTLSTNPQTSSNIVFSDRLRIVLNANFTHEDLLRIRFQPNNTISFAGKTLTGTNQARLGWDGDNSNTPVINQLFYCFPVFSKQSSESKQSSCTTKDLKSGGRIFIGAVSTPDDFLYTITPYDPNGMGAISRFGTRSPIYRIGSTNTSVGFAYNFRPWIQISGLYAVPAAYTIPKTSPKNGLFNSTFTATGQIFVKPAKNLDVALTYVHAYLPDGNLNTGTGSSLAENIGNSQPTNADSYGLEATWRMSRRFRFTGWVNYTAANQTSGKGAAESLNYMAFLGLRLPLETSKILKTEDVLDVSGAWDPKTNNFNELVFGFGQPPKLTGVQGAGVGRAERDTTYQIESFYNIHINKHLLITPGFFYIINPENNSTNKNIFVGVLRSTLTF</sequence>
<dbReference type="GO" id="GO:0016020">
    <property type="term" value="C:membrane"/>
    <property type="evidence" value="ECO:0007669"/>
    <property type="project" value="InterPro"/>
</dbReference>
<dbReference type="AlphaFoldDB" id="A0AAP5I7L7"/>
<dbReference type="InterPro" id="IPR051465">
    <property type="entry name" value="Cell_Envelope_Struct_Comp"/>
</dbReference>
<dbReference type="EMBL" id="JAALHA020000001">
    <property type="protein sequence ID" value="MDR9893955.1"/>
    <property type="molecule type" value="Genomic_DNA"/>
</dbReference>
<dbReference type="InterPro" id="IPR038673">
    <property type="entry name" value="OprB_sf"/>
</dbReference>
<comment type="similarity">
    <text evidence="1 2">Belongs to the OprB family.</text>
</comment>
<gene>
    <name evidence="5" type="ORF">G7B40_005125</name>
</gene>
<feature type="domain" description="SLH" evidence="4">
    <location>
        <begin position="85"/>
        <end position="149"/>
    </location>
</feature>
<comment type="caution">
    <text evidence="5">The sequence shown here is derived from an EMBL/GenBank/DDBJ whole genome shotgun (WGS) entry which is preliminary data.</text>
</comment>
<feature type="region of interest" description="Disordered" evidence="3">
    <location>
        <begin position="39"/>
        <end position="60"/>
    </location>
</feature>
<dbReference type="Pfam" id="PF04966">
    <property type="entry name" value="OprB"/>
    <property type="match status" value="1"/>
</dbReference>
<dbReference type="InterPro" id="IPR047684">
    <property type="entry name" value="Por_som-like"/>
</dbReference>